<comment type="caution">
    <text evidence="1">The sequence shown here is derived from an EMBL/GenBank/DDBJ whole genome shotgun (WGS) entry which is preliminary data.</text>
</comment>
<evidence type="ECO:0000313" key="2">
    <source>
        <dbReference type="Proteomes" id="UP000663865"/>
    </source>
</evidence>
<gene>
    <name evidence="1" type="ORF">KIK155_LOCUS20043</name>
</gene>
<protein>
    <recommendedName>
        <fullName evidence="3">Transposase</fullName>
    </recommendedName>
</protein>
<dbReference type="Proteomes" id="UP000663865">
    <property type="component" value="Unassembled WGS sequence"/>
</dbReference>
<name>A0A818M1W6_9BILA</name>
<dbReference type="GO" id="GO:0003676">
    <property type="term" value="F:nucleic acid binding"/>
    <property type="evidence" value="ECO:0007669"/>
    <property type="project" value="InterPro"/>
</dbReference>
<proteinExistence type="predicted"/>
<sequence length="181" mass="20263">MKSKDIRELALRLYNDGCSGNEIHRSLRGLISRRTIFYGLKLLKVTGAIALQDPSGCPRLWARKNIGKSMTKQILFSDEKRIDFGGIYNRQNEKIYAATRDEADEKGAVHHKAKFPAGVMVWVEVCSQGITRPVIIENGTIDSDRYIADILPVALKDGTQMLGNEFIFQQDGAKPHTAKNT</sequence>
<reference evidence="1" key="1">
    <citation type="submission" date="2021-02" db="EMBL/GenBank/DDBJ databases">
        <authorList>
            <person name="Nowell W R."/>
        </authorList>
    </citation>
    <scope>NUCLEOTIDE SEQUENCE</scope>
</reference>
<dbReference type="InterPro" id="IPR036397">
    <property type="entry name" value="RNaseH_sf"/>
</dbReference>
<organism evidence="1 2">
    <name type="scientific">Rotaria socialis</name>
    <dbReference type="NCBI Taxonomy" id="392032"/>
    <lineage>
        <taxon>Eukaryota</taxon>
        <taxon>Metazoa</taxon>
        <taxon>Spiralia</taxon>
        <taxon>Gnathifera</taxon>
        <taxon>Rotifera</taxon>
        <taxon>Eurotatoria</taxon>
        <taxon>Bdelloidea</taxon>
        <taxon>Philodinida</taxon>
        <taxon>Philodinidae</taxon>
        <taxon>Rotaria</taxon>
    </lineage>
</organism>
<accession>A0A818M1W6</accession>
<evidence type="ECO:0000313" key="1">
    <source>
        <dbReference type="EMBL" id="CAF3582928.1"/>
    </source>
</evidence>
<dbReference type="EMBL" id="CAJNYV010003492">
    <property type="protein sequence ID" value="CAF3582928.1"/>
    <property type="molecule type" value="Genomic_DNA"/>
</dbReference>
<dbReference type="PANTHER" id="PTHR46068:SF1">
    <property type="entry name" value="TRANSPOSASE IS30-LIKE HTH DOMAIN-CONTAINING PROTEIN"/>
    <property type="match status" value="1"/>
</dbReference>
<dbReference type="Gene3D" id="3.30.420.10">
    <property type="entry name" value="Ribonuclease H-like superfamily/Ribonuclease H"/>
    <property type="match status" value="1"/>
</dbReference>
<evidence type="ECO:0008006" key="3">
    <source>
        <dbReference type="Google" id="ProtNLM"/>
    </source>
</evidence>
<dbReference type="AlphaFoldDB" id="A0A818M1W6"/>
<dbReference type="PANTHER" id="PTHR46068">
    <property type="entry name" value="PROTEIN CBG27172"/>
    <property type="match status" value="1"/>
</dbReference>